<keyword evidence="2" id="KW-0548">Nucleotidyltransferase</keyword>
<dbReference type="EMBL" id="BKCJ010005402">
    <property type="protein sequence ID" value="GEU66540.1"/>
    <property type="molecule type" value="Genomic_DNA"/>
</dbReference>
<dbReference type="GO" id="GO:0003676">
    <property type="term" value="F:nucleic acid binding"/>
    <property type="evidence" value="ECO:0007669"/>
    <property type="project" value="InterPro"/>
</dbReference>
<dbReference type="GO" id="GO:0015074">
    <property type="term" value="P:DNA integration"/>
    <property type="evidence" value="ECO:0007669"/>
    <property type="project" value="InterPro"/>
</dbReference>
<accession>A0A699GL18</accession>
<keyword evidence="2" id="KW-0808">Transferase</keyword>
<protein>
    <submittedName>
        <fullName evidence="2">Reverse transcriptase domain-containing protein</fullName>
    </submittedName>
</protein>
<comment type="caution">
    <text evidence="2">The sequence shown here is derived from an EMBL/GenBank/DDBJ whole genome shotgun (WGS) entry which is preliminary data.</text>
</comment>
<dbReference type="GO" id="GO:0003964">
    <property type="term" value="F:RNA-directed DNA polymerase activity"/>
    <property type="evidence" value="ECO:0007669"/>
    <property type="project" value="UniProtKB-KW"/>
</dbReference>
<keyword evidence="2" id="KW-0695">RNA-directed DNA polymerase</keyword>
<dbReference type="PROSITE" id="PS50994">
    <property type="entry name" value="INTEGRASE"/>
    <property type="match status" value="1"/>
</dbReference>
<dbReference type="AlphaFoldDB" id="A0A699GL18"/>
<dbReference type="InterPro" id="IPR043502">
    <property type="entry name" value="DNA/RNA_pol_sf"/>
</dbReference>
<name>A0A699GL18_TANCI</name>
<feature type="domain" description="Integrase catalytic" evidence="1">
    <location>
        <begin position="684"/>
        <end position="769"/>
    </location>
</feature>
<dbReference type="PANTHER" id="PTHR47266">
    <property type="entry name" value="ENDONUCLEASE-RELATED"/>
    <property type="match status" value="1"/>
</dbReference>
<dbReference type="Pfam" id="PF00665">
    <property type="entry name" value="rve"/>
    <property type="match status" value="1"/>
</dbReference>
<dbReference type="InterPro" id="IPR052160">
    <property type="entry name" value="Gypsy_RT_Integrase-like"/>
</dbReference>
<proteinExistence type="predicted"/>
<evidence type="ECO:0000259" key="1">
    <source>
        <dbReference type="PROSITE" id="PS50994"/>
    </source>
</evidence>
<dbReference type="InterPro" id="IPR012337">
    <property type="entry name" value="RNaseH-like_sf"/>
</dbReference>
<reference evidence="2" key="1">
    <citation type="journal article" date="2019" name="Sci. Rep.">
        <title>Draft genome of Tanacetum cinerariifolium, the natural source of mosquito coil.</title>
        <authorList>
            <person name="Yamashiro T."/>
            <person name="Shiraishi A."/>
            <person name="Satake H."/>
            <person name="Nakayama K."/>
        </authorList>
    </citation>
    <scope>NUCLEOTIDE SEQUENCE</scope>
</reference>
<dbReference type="SUPFAM" id="SSF56672">
    <property type="entry name" value="DNA/RNA polymerases"/>
    <property type="match status" value="1"/>
</dbReference>
<dbReference type="Gene3D" id="3.10.10.10">
    <property type="entry name" value="HIV Type 1 Reverse Transcriptase, subunit A, domain 1"/>
    <property type="match status" value="1"/>
</dbReference>
<dbReference type="Gene3D" id="3.30.420.10">
    <property type="entry name" value="Ribonuclease H-like superfamily/Ribonuclease H"/>
    <property type="match status" value="2"/>
</dbReference>
<organism evidence="2">
    <name type="scientific">Tanacetum cinerariifolium</name>
    <name type="common">Dalmatian daisy</name>
    <name type="synonym">Chrysanthemum cinerariifolium</name>
    <dbReference type="NCBI Taxonomy" id="118510"/>
    <lineage>
        <taxon>Eukaryota</taxon>
        <taxon>Viridiplantae</taxon>
        <taxon>Streptophyta</taxon>
        <taxon>Embryophyta</taxon>
        <taxon>Tracheophyta</taxon>
        <taxon>Spermatophyta</taxon>
        <taxon>Magnoliopsida</taxon>
        <taxon>eudicotyledons</taxon>
        <taxon>Gunneridae</taxon>
        <taxon>Pentapetalae</taxon>
        <taxon>asterids</taxon>
        <taxon>campanulids</taxon>
        <taxon>Asterales</taxon>
        <taxon>Asteraceae</taxon>
        <taxon>Asteroideae</taxon>
        <taxon>Anthemideae</taxon>
        <taxon>Anthemidinae</taxon>
        <taxon>Tanacetum</taxon>
    </lineage>
</organism>
<dbReference type="InterPro" id="IPR036397">
    <property type="entry name" value="RNaseH_sf"/>
</dbReference>
<dbReference type="SUPFAM" id="SSF53098">
    <property type="entry name" value="Ribonuclease H-like"/>
    <property type="match status" value="1"/>
</dbReference>
<sequence length="1197" mass="135710">MVRPNGQAPRTMEELCQPSINGRGDPIAPIPIQAADFGLRHHMIQQVQNTYQFYGLPGDDANRHIDKFLEITQHMKQNGVSDDALRVSLFPYSLTHHAIAWYDHLPRYSIHSFDDMMRKFLSKYFPPSMTPKECYELIENMTAHHNYYDTLAIRDETSRNISSTTTIKNPKVVRQLEMMNKNFLEMMRQIQTVKAVDTKCETCGGPHSFTECPVVGGYTQETAYATTGSLPSNTVPNPRADLKAITTWSGVTLAEPSVSSLSKEETLFRTERALIDVYGEELTLRVDDEAITFTVGQTLKYSYNDAESINRVDVIDEGDFIIEEIEACLISKSILSGIDDTDFDLEENIRLLEELLNKDTSSSSLPPKELNVEEIKTVKSSIDEPPELDLKELPSHLEYAFLEGTDKLPVIISKELKDEEKSSLLKVLKSHKRAIAWKISKIKGIDPRVCTHKILMDDDFKPTVQHQRRVNLKTHEVIKKEVIKLLDARLIYPISDSPWVSPVHCVPKKGGMTVVENEDNELIPTRHVPKVHDGHLPRYDRENDGGAENLAADHLCRLENPHQDELEKKEITDTFHPETLGMIAFRGDSSTSWFANFANYRAGNFIVKGMSSQQKKKFFKVVKHYFWDNPYLFKICVDQVIRRCVHGQEAVDILTACHNGPTGGHHGANLTAKKVCDSGKISQHDELPQNEIQVCEIFDVWGIDFMGPFPSSKGNKYILVSIDYLSQWVEAKALSTNDARVVVKFLKSLFARFGTPRAIISDRGENWASWSDKLDDALWAFRTAYKTPIGCTPYKLVYGKACHLPIELEYKALKHSALIFAILSLDPFVEIPSSEIKVTDMSKVDKIKGKRTKPGTRMKRVQEIKAEDRLRSTVLVFKQGDDPIDAINKMMSFLSTVISSRFPTNNNRLRNSSNLKQQATINDGRVTVQPVQGSQSLFVAGTSGTRANISGIGGNNSSQQRVMKCFNYQGEGHMARHCTKPKRKKRNATWFRDKVLLVEAQGSRKVLNEEKLEFLANSGVAEGLVTQVVITHNATYQADDFDAYESDCDDFSIATAVLMANLSSYGSDVLFEVPQSKIAHNDMLNQSVQEIQYSEQTRLVNHLENEITSDSNIIPYSQYLLETQNSTVQDTNSSAQQDAMILYMFEQLSNQVTNCNKVNKDNNESLSIELERYKEWVKLLEERKKCRFKYSRKSNNR</sequence>
<dbReference type="InterPro" id="IPR001584">
    <property type="entry name" value="Integrase_cat-core"/>
</dbReference>
<gene>
    <name evidence="2" type="ORF">Tci_038518</name>
</gene>
<evidence type="ECO:0000313" key="2">
    <source>
        <dbReference type="EMBL" id="GEU66540.1"/>
    </source>
</evidence>